<evidence type="ECO:0000256" key="1">
    <source>
        <dbReference type="SAM" id="MobiDB-lite"/>
    </source>
</evidence>
<feature type="compositionally biased region" description="Polar residues" evidence="1">
    <location>
        <begin position="798"/>
        <end position="823"/>
    </location>
</feature>
<feature type="region of interest" description="Disordered" evidence="1">
    <location>
        <begin position="769"/>
        <end position="869"/>
    </location>
</feature>
<evidence type="ECO:0000313" key="4">
    <source>
        <dbReference type="Proteomes" id="UP000815677"/>
    </source>
</evidence>
<dbReference type="InterPro" id="IPR011990">
    <property type="entry name" value="TPR-like_helical_dom_sf"/>
</dbReference>
<sequence>MEMEFMDTAIWGLSEKLKKVKMYSEAAAWELLICDLLRRLLDEHNRSVVMPRLAWALEGLSTNYSSLGQNEDALRVGKQAVEFWRLLHNDTLLDIKKSGVFSNHVPFITALLIYQQLQDRHQHDTAVSLQLLEEAVSLARCKMTASLAKYAPRDKDWSQDDAYAGHLYCWAFFQYSLVLSKAKRPTESCGATVEGLHFILQIPKKAVDADIITAVIIHFISQLCMVCETGNLTLSSFSAYVTLLQSLSEFLSDDLNLARLFVRVLHAYVYLSFQESGSSSDCRPYNLRAILLEKLSSRAALPSYPSYHPLYEHFHSFVAGAISAFFLTPKSFFLHEFHLILELFMAHPALAMPAFEQVVNKALDTVTPGSQMSFFQYIVRTILNLEVKHLSLSQRSHLAMLLQRICVTHGALLFRCLGSNHTLACIRRLWVEGMLVDANDLLSIYLKMDLYKAVAMQDTILMRAAILWDLGCIQDASVIMRDVEQTGSFSSTLSMSVAGGSSYASYAWFPLYCRLRFQLLQRTGRTQELQNFLEEICPDPMVRPKWNDKSGTLAQHDLQYILTLLELVKVKQGAGKLEEALDSAQTVMKMCRRSPDDMVTKGGNRFRLCALVYALVALGKCLAAVGRHDEAIAEYRAATSICQKQEEWYWAMVFRQTRKEEILATAYNALLLATGEFGDGTEYEHRVVAQYRALIVKSPRHRLALADSLRTLARIASDKTQALAAGEEAVTILRELVETEEYLVPRLADALDELGGFLKGTERAAPVQMEAEEMRRRAESLSPPTDELFRPLRELRSSSRVVATSQMSSTPRSIISESESQPETLVDEHGPGDEKEVGAESSTGKDQSPDAAAAMKLQDEAEPTKAKLDDCSKPVAMEVAEPAPSESLKAGTGIQTPVEIRIIVRTTPADLLWWGLVVLLGGLVVVLSVSSKGIDV</sequence>
<keyword evidence="4" id="KW-1185">Reference proteome</keyword>
<dbReference type="EMBL" id="DF849071">
    <property type="protein sequence ID" value="GAT55696.1"/>
    <property type="molecule type" value="Genomic_DNA"/>
</dbReference>
<evidence type="ECO:0008006" key="5">
    <source>
        <dbReference type="Google" id="ProtNLM"/>
    </source>
</evidence>
<dbReference type="Proteomes" id="UP000815677">
    <property type="component" value="Unassembled WGS sequence"/>
</dbReference>
<feature type="transmembrane region" description="Helical" evidence="2">
    <location>
        <begin position="911"/>
        <end position="930"/>
    </location>
</feature>
<evidence type="ECO:0000256" key="2">
    <source>
        <dbReference type="SAM" id="Phobius"/>
    </source>
</evidence>
<protein>
    <recommendedName>
        <fullName evidence="5">Tetratricopeptide repeat protein</fullName>
    </recommendedName>
</protein>
<gene>
    <name evidence="3" type="ORF">MCHLO_12429</name>
</gene>
<keyword evidence="2" id="KW-1133">Transmembrane helix</keyword>
<keyword evidence="2" id="KW-0812">Transmembrane</keyword>
<organism evidence="3 4">
    <name type="scientific">Mycena chlorophos</name>
    <name type="common">Agaric fungus</name>
    <name type="synonym">Agaricus chlorophos</name>
    <dbReference type="NCBI Taxonomy" id="658473"/>
    <lineage>
        <taxon>Eukaryota</taxon>
        <taxon>Fungi</taxon>
        <taxon>Dikarya</taxon>
        <taxon>Basidiomycota</taxon>
        <taxon>Agaricomycotina</taxon>
        <taxon>Agaricomycetes</taxon>
        <taxon>Agaricomycetidae</taxon>
        <taxon>Agaricales</taxon>
        <taxon>Marasmiineae</taxon>
        <taxon>Mycenaceae</taxon>
        <taxon>Mycena</taxon>
    </lineage>
</organism>
<feature type="compositionally biased region" description="Basic and acidic residues" evidence="1">
    <location>
        <begin position="787"/>
        <end position="797"/>
    </location>
</feature>
<feature type="compositionally biased region" description="Basic and acidic residues" evidence="1">
    <location>
        <begin position="857"/>
        <end position="869"/>
    </location>
</feature>
<keyword evidence="2" id="KW-0472">Membrane</keyword>
<feature type="compositionally biased region" description="Basic and acidic residues" evidence="1">
    <location>
        <begin position="826"/>
        <end position="838"/>
    </location>
</feature>
<name>A0ABQ0LXA5_MYCCL</name>
<evidence type="ECO:0000313" key="3">
    <source>
        <dbReference type="EMBL" id="GAT55696.1"/>
    </source>
</evidence>
<proteinExistence type="predicted"/>
<dbReference type="SUPFAM" id="SSF48452">
    <property type="entry name" value="TPR-like"/>
    <property type="match status" value="1"/>
</dbReference>
<reference evidence="3" key="1">
    <citation type="submission" date="2014-09" db="EMBL/GenBank/DDBJ databases">
        <title>Genome sequence of the luminous mushroom Mycena chlorophos for searching fungal bioluminescence genes.</title>
        <authorList>
            <person name="Tanaka Y."/>
            <person name="Kasuga D."/>
            <person name="Oba Y."/>
            <person name="Hase S."/>
            <person name="Sato K."/>
            <person name="Oba Y."/>
            <person name="Sakakibara Y."/>
        </authorList>
    </citation>
    <scope>NUCLEOTIDE SEQUENCE</scope>
</reference>
<accession>A0ABQ0LXA5</accession>
<dbReference type="Gene3D" id="1.25.40.10">
    <property type="entry name" value="Tetratricopeptide repeat domain"/>
    <property type="match status" value="1"/>
</dbReference>